<keyword evidence="3" id="KW-1185">Reference proteome</keyword>
<sequence>MSRTGEVIDAATAFVAAAVAGVTLFLPVAVRARPTATSYQLTGLLNNVPRSAALAVIVAVIVAVVITTTSRPVLGWATAATGSVAQVINHLAAPQVSSADLLTTQNYLDAVCAAVVLGALGAVVLHRALPAAGFALGGIGFFAFGGLARSLGIDPNLYAASEAPPRWLIVATAALLITSTLRHMAPIREPEPPRMDGELPLAPIFAASVLAVVVLTATEWLGRQFSKAPDDSHVVDIGIVVAATIISATAAAMLLPWRDGVGVYLAVCLTAAADAVGYAPRPAWAVALLIMLAAVGIAAGNRAPSTAVAITLIAGIAIFAITGSTGASSVGFVAISIVIALTAGYCCGVARPSEASSGVLAIAALYLPTVVSVSPYAVRNWHGEDPAHSATPGIAALALAIGSALGLVALYRFRPSGPSHLDGRSEDEPSAQT</sequence>
<name>A0ABS0D243_9NOCA</name>
<evidence type="ECO:0000313" key="3">
    <source>
        <dbReference type="Proteomes" id="UP000702209"/>
    </source>
</evidence>
<accession>A0ABS0D243</accession>
<feature type="transmembrane region" description="Helical" evidence="1">
    <location>
        <begin position="357"/>
        <end position="378"/>
    </location>
</feature>
<comment type="caution">
    <text evidence="2">The sequence shown here is derived from an EMBL/GenBank/DDBJ whole genome shotgun (WGS) entry which is preliminary data.</text>
</comment>
<organism evidence="2 3">
    <name type="scientific">Nocardia amamiensis</name>
    <dbReference type="NCBI Taxonomy" id="404578"/>
    <lineage>
        <taxon>Bacteria</taxon>
        <taxon>Bacillati</taxon>
        <taxon>Actinomycetota</taxon>
        <taxon>Actinomycetes</taxon>
        <taxon>Mycobacteriales</taxon>
        <taxon>Nocardiaceae</taxon>
        <taxon>Nocardia</taxon>
    </lineage>
</organism>
<dbReference type="EMBL" id="JADLQX010000036">
    <property type="protein sequence ID" value="MBF6302072.1"/>
    <property type="molecule type" value="Genomic_DNA"/>
</dbReference>
<feature type="transmembrane region" description="Helical" evidence="1">
    <location>
        <begin position="307"/>
        <end position="324"/>
    </location>
</feature>
<feature type="transmembrane region" description="Helical" evidence="1">
    <location>
        <begin position="234"/>
        <end position="254"/>
    </location>
</feature>
<keyword evidence="1" id="KW-0472">Membrane</keyword>
<keyword evidence="1" id="KW-1133">Transmembrane helix</keyword>
<dbReference type="Proteomes" id="UP000702209">
    <property type="component" value="Unassembled WGS sequence"/>
</dbReference>
<feature type="transmembrane region" description="Helical" evidence="1">
    <location>
        <begin position="330"/>
        <end position="350"/>
    </location>
</feature>
<feature type="transmembrane region" description="Helical" evidence="1">
    <location>
        <begin position="261"/>
        <end position="278"/>
    </location>
</feature>
<feature type="transmembrane region" description="Helical" evidence="1">
    <location>
        <begin position="107"/>
        <end position="125"/>
    </location>
</feature>
<protein>
    <submittedName>
        <fullName evidence="2">Uncharacterized protein</fullName>
    </submittedName>
</protein>
<feature type="transmembrane region" description="Helical" evidence="1">
    <location>
        <begin position="7"/>
        <end position="28"/>
    </location>
</feature>
<feature type="transmembrane region" description="Helical" evidence="1">
    <location>
        <begin position="48"/>
        <end position="66"/>
    </location>
</feature>
<feature type="transmembrane region" description="Helical" evidence="1">
    <location>
        <begin position="284"/>
        <end position="300"/>
    </location>
</feature>
<feature type="transmembrane region" description="Helical" evidence="1">
    <location>
        <begin position="390"/>
        <end position="411"/>
    </location>
</feature>
<feature type="transmembrane region" description="Helical" evidence="1">
    <location>
        <begin position="132"/>
        <end position="152"/>
    </location>
</feature>
<evidence type="ECO:0000313" key="2">
    <source>
        <dbReference type="EMBL" id="MBF6302072.1"/>
    </source>
</evidence>
<feature type="transmembrane region" description="Helical" evidence="1">
    <location>
        <begin position="164"/>
        <end position="181"/>
    </location>
</feature>
<keyword evidence="1" id="KW-0812">Transmembrane</keyword>
<evidence type="ECO:0000256" key="1">
    <source>
        <dbReference type="SAM" id="Phobius"/>
    </source>
</evidence>
<dbReference type="RefSeq" id="WP_195133264.1">
    <property type="nucleotide sequence ID" value="NZ_JADLQX010000036.1"/>
</dbReference>
<proteinExistence type="predicted"/>
<feature type="transmembrane region" description="Helical" evidence="1">
    <location>
        <begin position="201"/>
        <end position="222"/>
    </location>
</feature>
<gene>
    <name evidence="2" type="ORF">IU459_31680</name>
</gene>
<reference evidence="2 3" key="1">
    <citation type="submission" date="2020-10" db="EMBL/GenBank/DDBJ databases">
        <title>Identification of Nocardia species via Next-generation sequencing and recognition of intraspecies genetic diversity.</title>
        <authorList>
            <person name="Li P."/>
            <person name="Li P."/>
            <person name="Lu B."/>
        </authorList>
    </citation>
    <scope>NUCLEOTIDE SEQUENCE [LARGE SCALE GENOMIC DNA]</scope>
    <source>
        <strain evidence="2 3">BJ06-0157</strain>
    </source>
</reference>